<evidence type="ECO:0000256" key="1">
    <source>
        <dbReference type="SAM" id="MobiDB-lite"/>
    </source>
</evidence>
<accession>A0A0B6YE49</accession>
<feature type="region of interest" description="Disordered" evidence="1">
    <location>
        <begin position="77"/>
        <end position="115"/>
    </location>
</feature>
<dbReference type="AlphaFoldDB" id="A0A0B6YE49"/>
<feature type="compositionally biased region" description="Polar residues" evidence="1">
    <location>
        <begin position="93"/>
        <end position="103"/>
    </location>
</feature>
<feature type="non-terminal residue" evidence="2">
    <location>
        <position position="142"/>
    </location>
</feature>
<name>A0A0B6YE49_9EUPU</name>
<organism evidence="2">
    <name type="scientific">Arion vulgaris</name>
    <dbReference type="NCBI Taxonomy" id="1028688"/>
    <lineage>
        <taxon>Eukaryota</taxon>
        <taxon>Metazoa</taxon>
        <taxon>Spiralia</taxon>
        <taxon>Lophotrochozoa</taxon>
        <taxon>Mollusca</taxon>
        <taxon>Gastropoda</taxon>
        <taxon>Heterobranchia</taxon>
        <taxon>Euthyneura</taxon>
        <taxon>Panpulmonata</taxon>
        <taxon>Eupulmonata</taxon>
        <taxon>Stylommatophora</taxon>
        <taxon>Helicina</taxon>
        <taxon>Arionoidea</taxon>
        <taxon>Arionidae</taxon>
        <taxon>Arion</taxon>
    </lineage>
</organism>
<reference evidence="2" key="1">
    <citation type="submission" date="2014-12" db="EMBL/GenBank/DDBJ databases">
        <title>Insight into the proteome of Arion vulgaris.</title>
        <authorList>
            <person name="Aradska J."/>
            <person name="Bulat T."/>
            <person name="Smidak R."/>
            <person name="Sarate P."/>
            <person name="Gangsoo J."/>
            <person name="Sialana F."/>
            <person name="Bilban M."/>
            <person name="Lubec G."/>
        </authorList>
    </citation>
    <scope>NUCLEOTIDE SEQUENCE</scope>
    <source>
        <tissue evidence="2">Skin</tissue>
    </source>
</reference>
<protein>
    <submittedName>
        <fullName evidence="2">Uncharacterized protein</fullName>
    </submittedName>
</protein>
<gene>
    <name evidence="2" type="primary">ORF22803</name>
</gene>
<feature type="non-terminal residue" evidence="2">
    <location>
        <position position="1"/>
    </location>
</feature>
<feature type="compositionally biased region" description="Basic and acidic residues" evidence="1">
    <location>
        <begin position="104"/>
        <end position="115"/>
    </location>
</feature>
<dbReference type="EMBL" id="HACG01007573">
    <property type="protein sequence ID" value="CEK54438.1"/>
    <property type="molecule type" value="Transcribed_RNA"/>
</dbReference>
<evidence type="ECO:0000313" key="2">
    <source>
        <dbReference type="EMBL" id="CEK54438.1"/>
    </source>
</evidence>
<sequence length="142" mass="15511">DGSFLNTDVREIVVEAAESLALAQQNHECISLCDEFYPILSTQDSPSHFSQESSPDVSINVTKTIFDINDSQHSLCGMSPGSESPEVMVASSAEHQASSSTNLRHNDKFETKDNKNVSVTSRCLSNLSNLSRKRMRSASDGQ</sequence>
<proteinExistence type="predicted"/>